<dbReference type="PROSITE" id="PS51257">
    <property type="entry name" value="PROKAR_LIPOPROTEIN"/>
    <property type="match status" value="1"/>
</dbReference>
<evidence type="ECO:0000313" key="2">
    <source>
        <dbReference type="EMBL" id="RHM42252.1"/>
    </source>
</evidence>
<dbReference type="PROSITE" id="PS50213">
    <property type="entry name" value="FAS1"/>
    <property type="match status" value="1"/>
</dbReference>
<reference evidence="2 3" key="1">
    <citation type="submission" date="2018-08" db="EMBL/GenBank/DDBJ databases">
        <title>A genome reference for cultivated species of the human gut microbiota.</title>
        <authorList>
            <person name="Zou Y."/>
            <person name="Xue W."/>
            <person name="Luo G."/>
        </authorList>
    </citation>
    <scope>NUCLEOTIDE SEQUENCE [LARGE SCALE GENOMIC DNA]</scope>
    <source>
        <strain evidence="2 3">AF34-33</strain>
    </source>
</reference>
<gene>
    <name evidence="2" type="ORF">DWZ68_11315</name>
</gene>
<proteinExistence type="predicted"/>
<dbReference type="InterPro" id="IPR000782">
    <property type="entry name" value="FAS1_domain"/>
</dbReference>
<dbReference type="EMBL" id="QRPV01000013">
    <property type="protein sequence ID" value="RHM42252.1"/>
    <property type="molecule type" value="Genomic_DNA"/>
</dbReference>
<evidence type="ECO:0000313" key="3">
    <source>
        <dbReference type="Proteomes" id="UP000286038"/>
    </source>
</evidence>
<name>A0A415QGT3_9BACT</name>
<dbReference type="InterPro" id="IPR036378">
    <property type="entry name" value="FAS1_dom_sf"/>
</dbReference>
<evidence type="ECO:0000259" key="1">
    <source>
        <dbReference type="PROSITE" id="PS50213"/>
    </source>
</evidence>
<dbReference type="RefSeq" id="WP_118450241.1">
    <property type="nucleotide sequence ID" value="NZ_CABJDM010000013.1"/>
</dbReference>
<dbReference type="SUPFAM" id="SSF82153">
    <property type="entry name" value="FAS1 domain"/>
    <property type="match status" value="1"/>
</dbReference>
<dbReference type="Pfam" id="PF02469">
    <property type="entry name" value="Fasciclin"/>
    <property type="match status" value="1"/>
</dbReference>
<dbReference type="Proteomes" id="UP000286038">
    <property type="component" value="Unassembled WGS sequence"/>
</dbReference>
<feature type="domain" description="FAS1" evidence="1">
    <location>
        <begin position="20"/>
        <end position="211"/>
    </location>
</feature>
<dbReference type="Gene3D" id="2.30.180.10">
    <property type="entry name" value="FAS1 domain"/>
    <property type="match status" value="1"/>
</dbReference>
<organism evidence="2 3">
    <name type="scientific">Butyricimonas virosa</name>
    <dbReference type="NCBI Taxonomy" id="544645"/>
    <lineage>
        <taxon>Bacteria</taxon>
        <taxon>Pseudomonadati</taxon>
        <taxon>Bacteroidota</taxon>
        <taxon>Bacteroidia</taxon>
        <taxon>Bacteroidales</taxon>
        <taxon>Odoribacteraceae</taxon>
        <taxon>Butyricimonas</taxon>
    </lineage>
</organism>
<accession>A0A415QGT3</accession>
<dbReference type="AlphaFoldDB" id="A0A415QGT3"/>
<comment type="caution">
    <text evidence="2">The sequence shown here is derived from an EMBL/GenBank/DDBJ whole genome shotgun (WGS) entry which is preliminary data.</text>
</comment>
<sequence length="221" mass="24768">MKQILLVGVFVSIFIGCTKYNSIDTGLAQKKFTGNMYEYFHSNSYDWDSLLILIDYTGLKDYFTGEKEGYEMITFFGPTNNSLRRWMYGFKSYDNMGNAVYTYHSIKEAVDGIGLEKCKNILLSHIVKGKFEVKDIPRGTGSDNESGVVFTGGSDNTFRVYSFRETYNGVAETGAIRLYIMGGINFSTAIDVASTDIEPENGIVHSLAYGYIFGQLTGQTR</sequence>
<protein>
    <recommendedName>
        <fullName evidence="1">FAS1 domain-containing protein</fullName>
    </recommendedName>
</protein>